<evidence type="ECO:0000313" key="1">
    <source>
        <dbReference type="EMBL" id="KXZ44874.1"/>
    </source>
</evidence>
<dbReference type="OrthoDB" id="550179at2759"/>
<evidence type="ECO:0000313" key="2">
    <source>
        <dbReference type="Proteomes" id="UP000075714"/>
    </source>
</evidence>
<dbReference type="AlphaFoldDB" id="A0A150G4X9"/>
<sequence>MRANIALQLLEELTLQRLDELNVDSLITVMCAFARSSYLPDVRIQDRMAAATEADMASFTPRQLEHAAWSLAHVGYTPTGTWRENFAQALEVNWDYFRPEQLASTMVEAAGCGLTALTRTTLLTQLPATLRKATAPDSYAAPGMVAKLVWSAGHFGCAVHDSNASIAGYGTQSAAAPGSGAISTTIPFVPPPTSVDGSPTGPRATHGSPWKVGLAPADEEQLLAWWDGAGVIRDAEPAELVLLLCGFARLGVRPAAGLTARLLGALLGPPTSALSQLDFGALAALAWSTLKLAEPPLRPAWLTELQAALLGRLREAGMADGGAPACAVHSAGPEAELAKPRGVGAAGGTYPAAAAALRPADVALALSSLAGLGAYVGGGEELARYWRGPGRWEALAQEDRTVMAMLGYGPGRGT</sequence>
<reference evidence="2" key="1">
    <citation type="journal article" date="2016" name="Nat. Commun.">
        <title>The Gonium pectorale genome demonstrates co-option of cell cycle regulation during the evolution of multicellularity.</title>
        <authorList>
            <person name="Hanschen E.R."/>
            <person name="Marriage T.N."/>
            <person name="Ferris P.J."/>
            <person name="Hamaji T."/>
            <person name="Toyoda A."/>
            <person name="Fujiyama A."/>
            <person name="Neme R."/>
            <person name="Noguchi H."/>
            <person name="Minakuchi Y."/>
            <person name="Suzuki M."/>
            <person name="Kawai-Toyooka H."/>
            <person name="Smith D.R."/>
            <person name="Sparks H."/>
            <person name="Anderson J."/>
            <person name="Bakaric R."/>
            <person name="Luria V."/>
            <person name="Karger A."/>
            <person name="Kirschner M.W."/>
            <person name="Durand P.M."/>
            <person name="Michod R.E."/>
            <person name="Nozaki H."/>
            <person name="Olson B.J."/>
        </authorList>
    </citation>
    <scope>NUCLEOTIDE SEQUENCE [LARGE SCALE GENOMIC DNA]</scope>
    <source>
        <strain evidence="2">NIES-2863</strain>
    </source>
</reference>
<dbReference type="Proteomes" id="UP000075714">
    <property type="component" value="Unassembled WGS sequence"/>
</dbReference>
<name>A0A150G4X9_GONPE</name>
<protein>
    <submittedName>
        <fullName evidence="1">Uncharacterized protein</fullName>
    </submittedName>
</protein>
<keyword evidence="2" id="KW-1185">Reference proteome</keyword>
<accession>A0A150G4X9</accession>
<gene>
    <name evidence="1" type="ORF">GPECTOR_61g827</name>
</gene>
<dbReference type="EMBL" id="LSYV01000062">
    <property type="protein sequence ID" value="KXZ44874.1"/>
    <property type="molecule type" value="Genomic_DNA"/>
</dbReference>
<comment type="caution">
    <text evidence="1">The sequence shown here is derived from an EMBL/GenBank/DDBJ whole genome shotgun (WGS) entry which is preliminary data.</text>
</comment>
<organism evidence="1 2">
    <name type="scientific">Gonium pectorale</name>
    <name type="common">Green alga</name>
    <dbReference type="NCBI Taxonomy" id="33097"/>
    <lineage>
        <taxon>Eukaryota</taxon>
        <taxon>Viridiplantae</taxon>
        <taxon>Chlorophyta</taxon>
        <taxon>core chlorophytes</taxon>
        <taxon>Chlorophyceae</taxon>
        <taxon>CS clade</taxon>
        <taxon>Chlamydomonadales</taxon>
        <taxon>Volvocaceae</taxon>
        <taxon>Gonium</taxon>
    </lineage>
</organism>
<proteinExistence type="predicted"/>